<evidence type="ECO:0000313" key="1">
    <source>
        <dbReference type="EMBL" id="SDM11381.1"/>
    </source>
</evidence>
<proteinExistence type="predicted"/>
<name>A0A1G9QKK5_9FIRM</name>
<dbReference type="Proteomes" id="UP000199068">
    <property type="component" value="Unassembled WGS sequence"/>
</dbReference>
<dbReference type="EMBL" id="FNGW01000005">
    <property type="protein sequence ID" value="SDM11381.1"/>
    <property type="molecule type" value="Genomic_DNA"/>
</dbReference>
<organism evidence="1 2">
    <name type="scientific">Romboutsia lituseburensis DSM 797</name>
    <dbReference type="NCBI Taxonomy" id="1121325"/>
    <lineage>
        <taxon>Bacteria</taxon>
        <taxon>Bacillati</taxon>
        <taxon>Bacillota</taxon>
        <taxon>Clostridia</taxon>
        <taxon>Peptostreptococcales</taxon>
        <taxon>Peptostreptococcaceae</taxon>
        <taxon>Romboutsia</taxon>
    </lineage>
</organism>
<reference evidence="1 2" key="1">
    <citation type="submission" date="2016-10" db="EMBL/GenBank/DDBJ databases">
        <authorList>
            <person name="de Groot N.N."/>
        </authorList>
    </citation>
    <scope>NUCLEOTIDE SEQUENCE [LARGE SCALE GENOMIC DNA]</scope>
    <source>
        <strain evidence="1 2">DSM 797</strain>
    </source>
</reference>
<protein>
    <submittedName>
        <fullName evidence="1">Uncharacterized protein</fullName>
    </submittedName>
</protein>
<dbReference type="AlphaFoldDB" id="A0A1G9QKK5"/>
<gene>
    <name evidence="1" type="ORF">SAMN04515677_105248</name>
</gene>
<accession>A0A1G9QKK5</accession>
<evidence type="ECO:0000313" key="2">
    <source>
        <dbReference type="Proteomes" id="UP000199068"/>
    </source>
</evidence>
<keyword evidence="2" id="KW-1185">Reference proteome</keyword>
<sequence>MINMNVSNTEKAIYIDVSGYISSKDAQKFLSEYKQSIKGMRLNQYNLIVRPSIFECENMEDLRSVCMTFFKNGYKRMYLIDPENYIMGSMNLGKIEQKLFNKAVKVVPSINQIK</sequence>
<dbReference type="RefSeq" id="WP_092726312.1">
    <property type="nucleotide sequence ID" value="NZ_FNGW01000005.1"/>
</dbReference>
<dbReference type="STRING" id="1121325.SAMN04515677_105248"/>